<evidence type="ECO:0008006" key="4">
    <source>
        <dbReference type="Google" id="ProtNLM"/>
    </source>
</evidence>
<feature type="signal peptide" evidence="1">
    <location>
        <begin position="1"/>
        <end position="24"/>
    </location>
</feature>
<name>K1JPQ7_9GAMM</name>
<keyword evidence="3" id="KW-1185">Reference proteome</keyword>
<keyword evidence="1" id="KW-0732">Signal</keyword>
<evidence type="ECO:0000313" key="3">
    <source>
        <dbReference type="Proteomes" id="UP000005149"/>
    </source>
</evidence>
<dbReference type="EMBL" id="AGWR01000004">
    <property type="protein sequence ID" value="EKB29727.1"/>
    <property type="molecule type" value="Genomic_DNA"/>
</dbReference>
<sequence length="108" mass="11758">MFEFTVNKAALLSLSLLFTSSAMAMEISADKSKTVQEFTGNVILKVNDNESVTVFADSVRKSQDGMEYYGKVTLSAEKFNAEADKIKSATDGHGTTTFTTDKLTLISK</sequence>
<dbReference type="RefSeq" id="WP_005298429.1">
    <property type="nucleotide sequence ID" value="NZ_JDWD01000081.1"/>
</dbReference>
<dbReference type="AlphaFoldDB" id="K1JPQ7"/>
<organism evidence="2 3">
    <name type="scientific">Aeromonas dhakensis</name>
    <dbReference type="NCBI Taxonomy" id="196024"/>
    <lineage>
        <taxon>Bacteria</taxon>
        <taxon>Pseudomonadati</taxon>
        <taxon>Pseudomonadota</taxon>
        <taxon>Gammaproteobacteria</taxon>
        <taxon>Aeromonadales</taxon>
        <taxon>Aeromonadaceae</taxon>
        <taxon>Aeromonas</taxon>
    </lineage>
</organism>
<feature type="chain" id="PRO_5003849958" description="Organic solvent tolerance-like N-terminal domain-containing protein" evidence="1">
    <location>
        <begin position="25"/>
        <end position="108"/>
    </location>
</feature>
<dbReference type="HOGENOM" id="CLU_2191373_0_0_6"/>
<dbReference type="Proteomes" id="UP000005149">
    <property type="component" value="Unassembled WGS sequence"/>
</dbReference>
<proteinExistence type="predicted"/>
<evidence type="ECO:0000313" key="2">
    <source>
        <dbReference type="EMBL" id="EKB29727.1"/>
    </source>
</evidence>
<evidence type="ECO:0000256" key="1">
    <source>
        <dbReference type="SAM" id="SignalP"/>
    </source>
</evidence>
<comment type="caution">
    <text evidence="2">The sequence shown here is derived from an EMBL/GenBank/DDBJ whole genome shotgun (WGS) entry which is preliminary data.</text>
</comment>
<reference evidence="2 3" key="1">
    <citation type="submission" date="2012-06" db="EMBL/GenBank/DDBJ databases">
        <title>The Genome Sequence of Aeromonas hydrophila SSU.</title>
        <authorList>
            <consortium name="The Broad Institute Genome Sequencing Platform"/>
            <person name="Earl A."/>
            <person name="Ward D."/>
            <person name="Feldgarden M."/>
            <person name="Gevers D."/>
            <person name="Chopra A."/>
            <person name="Walker B."/>
            <person name="Young S.K."/>
            <person name="Zeng Q."/>
            <person name="Gargeya S."/>
            <person name="Fitzgerald M."/>
            <person name="Haas B."/>
            <person name="Abouelleil A."/>
            <person name="Alvarado L."/>
            <person name="Arachchi H.M."/>
            <person name="Berlin A.M."/>
            <person name="Chapman S.B."/>
            <person name="Goldberg J."/>
            <person name="Griggs A."/>
            <person name="Gujja S."/>
            <person name="Hansen M."/>
            <person name="Howarth C."/>
            <person name="Imamovic A."/>
            <person name="Larimer J."/>
            <person name="McCowan C."/>
            <person name="Montmayeur A."/>
            <person name="Murphy C."/>
            <person name="Neiman D."/>
            <person name="Pearson M."/>
            <person name="Priest M."/>
            <person name="Roberts A."/>
            <person name="Saif S."/>
            <person name="Shea T."/>
            <person name="Sisk P."/>
            <person name="Sykes S."/>
            <person name="Wortman J."/>
            <person name="Nusbaum C."/>
            <person name="Birren B."/>
        </authorList>
    </citation>
    <scope>NUCLEOTIDE SEQUENCE [LARGE SCALE GENOMIC DNA]</scope>
    <source>
        <strain evidence="2 3">SSU</strain>
    </source>
</reference>
<gene>
    <name evidence="2" type="ORF">HMPREF1171_00294</name>
</gene>
<accession>K1JPQ7</accession>
<dbReference type="PATRIC" id="fig|1073377.4.peg.302"/>
<protein>
    <recommendedName>
        <fullName evidence="4">Organic solvent tolerance-like N-terminal domain-containing protein</fullName>
    </recommendedName>
</protein>